<dbReference type="Gene3D" id="3.40.630.30">
    <property type="match status" value="1"/>
</dbReference>
<accession>A0A501XFY0</accession>
<proteinExistence type="predicted"/>
<dbReference type="InterPro" id="IPR016181">
    <property type="entry name" value="Acyl_CoA_acyltransferase"/>
</dbReference>
<dbReference type="InterPro" id="IPR000182">
    <property type="entry name" value="GNAT_dom"/>
</dbReference>
<sequence length="175" mass="19745">MSFSLRRAGAADAPAVCALFHKSFTATFGHLYPPQELAGFLAGCPVERFRAECTDPEFAVMLGEAADGTPLGYCTLGPYDLQGHIPELLEGRRWWVLRQLYLDEPAKGSGLADALMQWAVSEARARQVQDLYLTVWIENHRARRFYERHGFHEVGKYPYVVGNTVDDDRILRLTL</sequence>
<keyword evidence="1 4" id="KW-0808">Transferase</keyword>
<evidence type="ECO:0000313" key="4">
    <source>
        <dbReference type="EMBL" id="TPE59446.1"/>
    </source>
</evidence>
<dbReference type="RefSeq" id="WP_140928892.1">
    <property type="nucleotide sequence ID" value="NZ_VFSU01000030.1"/>
</dbReference>
<dbReference type="Pfam" id="PF00583">
    <property type="entry name" value="Acetyltransf_1"/>
    <property type="match status" value="1"/>
</dbReference>
<evidence type="ECO:0000256" key="1">
    <source>
        <dbReference type="ARBA" id="ARBA00022679"/>
    </source>
</evidence>
<dbReference type="PANTHER" id="PTHR43877:SF2">
    <property type="entry name" value="AMINOALKYLPHOSPHONATE N-ACETYLTRANSFERASE-RELATED"/>
    <property type="match status" value="1"/>
</dbReference>
<organism evidence="4 5">
    <name type="scientific">Sandaracinobacter neustonicus</name>
    <dbReference type="NCBI Taxonomy" id="1715348"/>
    <lineage>
        <taxon>Bacteria</taxon>
        <taxon>Pseudomonadati</taxon>
        <taxon>Pseudomonadota</taxon>
        <taxon>Alphaproteobacteria</taxon>
        <taxon>Sphingomonadales</taxon>
        <taxon>Sphingosinicellaceae</taxon>
        <taxon>Sandaracinobacter</taxon>
    </lineage>
</organism>
<name>A0A501XFY0_9SPHN</name>
<reference evidence="4 5" key="1">
    <citation type="submission" date="2019-06" db="EMBL/GenBank/DDBJ databases">
        <authorList>
            <person name="Lee I."/>
            <person name="Jang G.I."/>
            <person name="Hwang C.Y."/>
        </authorList>
    </citation>
    <scope>NUCLEOTIDE SEQUENCE [LARGE SCALE GENOMIC DNA]</scope>
    <source>
        <strain evidence="4 5">PAMC 28131</strain>
    </source>
</reference>
<dbReference type="PANTHER" id="PTHR43877">
    <property type="entry name" value="AMINOALKYLPHOSPHONATE N-ACETYLTRANSFERASE-RELATED-RELATED"/>
    <property type="match status" value="1"/>
</dbReference>
<comment type="caution">
    <text evidence="4">The sequence shown here is derived from an EMBL/GenBank/DDBJ whole genome shotgun (WGS) entry which is preliminary data.</text>
</comment>
<feature type="domain" description="N-acetyltransferase" evidence="3">
    <location>
        <begin position="3"/>
        <end position="175"/>
    </location>
</feature>
<keyword evidence="5" id="KW-1185">Reference proteome</keyword>
<dbReference type="PROSITE" id="PS51186">
    <property type="entry name" value="GNAT"/>
    <property type="match status" value="1"/>
</dbReference>
<evidence type="ECO:0000256" key="2">
    <source>
        <dbReference type="ARBA" id="ARBA00023315"/>
    </source>
</evidence>
<dbReference type="AlphaFoldDB" id="A0A501XFY0"/>
<dbReference type="OrthoDB" id="143110at2"/>
<dbReference type="EMBL" id="VFSU01000030">
    <property type="protein sequence ID" value="TPE59446.1"/>
    <property type="molecule type" value="Genomic_DNA"/>
</dbReference>
<keyword evidence="2" id="KW-0012">Acyltransferase</keyword>
<dbReference type="CDD" id="cd04301">
    <property type="entry name" value="NAT_SF"/>
    <property type="match status" value="1"/>
</dbReference>
<dbReference type="InterPro" id="IPR050832">
    <property type="entry name" value="Bact_Acetyltransf"/>
</dbReference>
<evidence type="ECO:0000313" key="5">
    <source>
        <dbReference type="Proteomes" id="UP000319897"/>
    </source>
</evidence>
<dbReference type="GO" id="GO:0016747">
    <property type="term" value="F:acyltransferase activity, transferring groups other than amino-acyl groups"/>
    <property type="evidence" value="ECO:0007669"/>
    <property type="project" value="InterPro"/>
</dbReference>
<gene>
    <name evidence="4" type="ORF">FJQ54_13215</name>
</gene>
<dbReference type="SUPFAM" id="SSF55729">
    <property type="entry name" value="Acyl-CoA N-acyltransferases (Nat)"/>
    <property type="match status" value="1"/>
</dbReference>
<dbReference type="Proteomes" id="UP000319897">
    <property type="component" value="Unassembled WGS sequence"/>
</dbReference>
<protein>
    <submittedName>
        <fullName evidence="4">GNAT family N-acetyltransferase</fullName>
    </submittedName>
</protein>
<evidence type="ECO:0000259" key="3">
    <source>
        <dbReference type="PROSITE" id="PS51186"/>
    </source>
</evidence>